<evidence type="ECO:0000256" key="2">
    <source>
        <dbReference type="ARBA" id="ARBA00022581"/>
    </source>
</evidence>
<dbReference type="EMBL" id="AP021853">
    <property type="protein sequence ID" value="BBN99163.1"/>
    <property type="molecule type" value="Genomic_DNA"/>
</dbReference>
<sequence length="235" mass="22732">MSSVTFKATATADIAANHLISKTVTDTGITLAPTAAGAVPDYFATNAIKEGDEVSVTVSRPAAWNIVAGVAVKLGDSIAAGEGGTAVTGDEGAFGYAANAAAEGELVTVILIDKAGSGATSVTVDAITDASTIGKSVLKATDAAAVRTAIGAGTSNLALGTTSTTAKAGDYAPAWADVSGKPSTFAPVAATSSVVGGVKQAAIQADSTATDVAGLVTDFNTLLAKLRAAGIIAGS</sequence>
<evidence type="ECO:0000313" key="4">
    <source>
        <dbReference type="Proteomes" id="UP000326951"/>
    </source>
</evidence>
<comment type="subcellular location">
    <subcellularLocation>
        <location evidence="1">Virion</location>
    </subcellularLocation>
</comment>
<protein>
    <recommendedName>
        <fullName evidence="5">Head fiber protein</fullName>
    </recommendedName>
</protein>
<reference evidence="3 4" key="1">
    <citation type="submission" date="2019-09" db="EMBL/GenBank/DDBJ databases">
        <title>Complete genome sequence of Sporolactobacillus terrae 70-3.</title>
        <authorList>
            <person name="Tanaka N."/>
            <person name="Shiwa Y."/>
            <person name="Fujita N."/>
            <person name="Tanasupawat S."/>
        </authorList>
    </citation>
    <scope>NUCLEOTIDE SEQUENCE [LARGE SCALE GENOMIC DNA]</scope>
    <source>
        <strain evidence="3 4">70-3</strain>
    </source>
</reference>
<evidence type="ECO:0008006" key="5">
    <source>
        <dbReference type="Google" id="ProtNLM"/>
    </source>
</evidence>
<name>A0A5K7X3E3_9BACL</name>
<dbReference type="InterPro" id="IPR022741">
    <property type="entry name" value="Phage_B103_Gp8"/>
</dbReference>
<gene>
    <name evidence="3" type="ORF">St703_18680</name>
</gene>
<keyword evidence="2" id="KW-0945">Host-virus interaction</keyword>
<dbReference type="RefSeq" id="WP_152080547.1">
    <property type="nucleotide sequence ID" value="NZ_AP021853.1"/>
</dbReference>
<evidence type="ECO:0000313" key="3">
    <source>
        <dbReference type="EMBL" id="BBN99163.1"/>
    </source>
</evidence>
<dbReference type="Proteomes" id="UP000326951">
    <property type="component" value="Chromosome"/>
</dbReference>
<organism evidence="3 4">
    <name type="scientific">Sporolactobacillus terrae</name>
    <dbReference type="NCBI Taxonomy" id="269673"/>
    <lineage>
        <taxon>Bacteria</taxon>
        <taxon>Bacillati</taxon>
        <taxon>Bacillota</taxon>
        <taxon>Bacilli</taxon>
        <taxon>Bacillales</taxon>
        <taxon>Sporolactobacillaceae</taxon>
        <taxon>Sporolactobacillus</taxon>
    </lineage>
</organism>
<evidence type="ECO:0000256" key="1">
    <source>
        <dbReference type="ARBA" id="ARBA00004328"/>
    </source>
</evidence>
<dbReference type="Pfam" id="PF11133">
    <property type="entry name" value="Phage_head_fibr"/>
    <property type="match status" value="2"/>
</dbReference>
<dbReference type="Gene3D" id="6.10.140.1630">
    <property type="match status" value="1"/>
</dbReference>
<accession>A0A5K7X3E3</accession>
<proteinExistence type="predicted"/>
<dbReference type="AlphaFoldDB" id="A0A5K7X3E3"/>